<accession>A0A380WJR1</accession>
<protein>
    <submittedName>
        <fullName evidence="2">Phospholipase ytpA</fullName>
        <ecNumber evidence="2">3.1.1.-</ecNumber>
    </submittedName>
</protein>
<gene>
    <name evidence="2" type="primary">ytpA_1</name>
    <name evidence="2" type="ORF">NCTC10684_01818</name>
</gene>
<feature type="domain" description="Serine aminopeptidase S33" evidence="1">
    <location>
        <begin position="42"/>
        <end position="297"/>
    </location>
</feature>
<organism evidence="2 3">
    <name type="scientific">Aminobacter aminovorans</name>
    <name type="common">Chelatobacter heintzii</name>
    <dbReference type="NCBI Taxonomy" id="83263"/>
    <lineage>
        <taxon>Bacteria</taxon>
        <taxon>Pseudomonadati</taxon>
        <taxon>Pseudomonadota</taxon>
        <taxon>Alphaproteobacteria</taxon>
        <taxon>Hyphomicrobiales</taxon>
        <taxon>Phyllobacteriaceae</taxon>
        <taxon>Aminobacter</taxon>
    </lineage>
</organism>
<dbReference type="EMBL" id="UFSM01000001">
    <property type="protein sequence ID" value="SUU88592.1"/>
    <property type="molecule type" value="Genomic_DNA"/>
</dbReference>
<name>A0A380WJR1_AMIAI</name>
<dbReference type="AlphaFoldDB" id="A0A380WJR1"/>
<dbReference type="Gene3D" id="3.40.50.1820">
    <property type="entry name" value="alpha/beta hydrolase"/>
    <property type="match status" value="1"/>
</dbReference>
<dbReference type="Proteomes" id="UP000254701">
    <property type="component" value="Unassembled WGS sequence"/>
</dbReference>
<dbReference type="OrthoDB" id="9788260at2"/>
<keyword evidence="2" id="KW-0378">Hydrolase</keyword>
<sequence length="319" mass="35437">MTDVFHEIPGNPVPERATVGSFSAHDGKQLRYGLFPATSHPFKGTVILLPGRNECIEKYFETIRDLSVRGHAVATFDWRGQGASERLLRDRHRGHVKTFDHYVKDLEAFFEQIVLPDCRGPFFILAHSSGALIALLAAPAMINRVQRMVLVAPFMSVVGAPFSMKAIRRITTLMYWLGLGGLYAAWGPRPRQGTPFAVNKLTSDERRYRRNILLYETYPELSVGGPTIAWLRAAAAASEAVREPAFMASLKVPMLVVTAGADEVVSTRDVEQYVHQCRVASLLTIDGARHEILQEVDIYREQLLAAFSAFVPGTPATVE</sequence>
<dbReference type="PANTHER" id="PTHR11614">
    <property type="entry name" value="PHOSPHOLIPASE-RELATED"/>
    <property type="match status" value="1"/>
</dbReference>
<reference evidence="2 3" key="1">
    <citation type="submission" date="2018-06" db="EMBL/GenBank/DDBJ databases">
        <authorList>
            <consortium name="Pathogen Informatics"/>
            <person name="Doyle S."/>
        </authorList>
    </citation>
    <scope>NUCLEOTIDE SEQUENCE [LARGE SCALE GENOMIC DNA]</scope>
    <source>
        <strain evidence="2 3">NCTC10684</strain>
    </source>
</reference>
<dbReference type="RefSeq" id="WP_115730901.1">
    <property type="nucleotide sequence ID" value="NZ_BAAAVY010000008.1"/>
</dbReference>
<dbReference type="GO" id="GO:0016787">
    <property type="term" value="F:hydrolase activity"/>
    <property type="evidence" value="ECO:0007669"/>
    <property type="project" value="UniProtKB-KW"/>
</dbReference>
<dbReference type="InterPro" id="IPR022742">
    <property type="entry name" value="Hydrolase_4"/>
</dbReference>
<evidence type="ECO:0000313" key="2">
    <source>
        <dbReference type="EMBL" id="SUU88592.1"/>
    </source>
</evidence>
<dbReference type="InterPro" id="IPR029058">
    <property type="entry name" value="AB_hydrolase_fold"/>
</dbReference>
<proteinExistence type="predicted"/>
<dbReference type="Pfam" id="PF12146">
    <property type="entry name" value="Hydrolase_4"/>
    <property type="match status" value="1"/>
</dbReference>
<evidence type="ECO:0000313" key="3">
    <source>
        <dbReference type="Proteomes" id="UP000254701"/>
    </source>
</evidence>
<dbReference type="EC" id="3.1.1.-" evidence="2"/>
<evidence type="ECO:0000259" key="1">
    <source>
        <dbReference type="Pfam" id="PF12146"/>
    </source>
</evidence>
<dbReference type="SUPFAM" id="SSF53474">
    <property type="entry name" value="alpha/beta-Hydrolases"/>
    <property type="match status" value="1"/>
</dbReference>
<dbReference type="InterPro" id="IPR051044">
    <property type="entry name" value="MAG_DAG_Lipase"/>
</dbReference>